<name>A0AAP0LFW0_9MAGN</name>
<evidence type="ECO:0000313" key="1">
    <source>
        <dbReference type="EMBL" id="KAK9168239.1"/>
    </source>
</evidence>
<gene>
    <name evidence="1" type="ORF">Syun_000379</name>
</gene>
<organism evidence="1 2">
    <name type="scientific">Stephania yunnanensis</name>
    <dbReference type="NCBI Taxonomy" id="152371"/>
    <lineage>
        <taxon>Eukaryota</taxon>
        <taxon>Viridiplantae</taxon>
        <taxon>Streptophyta</taxon>
        <taxon>Embryophyta</taxon>
        <taxon>Tracheophyta</taxon>
        <taxon>Spermatophyta</taxon>
        <taxon>Magnoliopsida</taxon>
        <taxon>Ranunculales</taxon>
        <taxon>Menispermaceae</taxon>
        <taxon>Menispermoideae</taxon>
        <taxon>Cissampelideae</taxon>
        <taxon>Stephania</taxon>
    </lineage>
</organism>
<reference evidence="1 2" key="1">
    <citation type="submission" date="2024-01" db="EMBL/GenBank/DDBJ databases">
        <title>Genome assemblies of Stephania.</title>
        <authorList>
            <person name="Yang L."/>
        </authorList>
    </citation>
    <scope>NUCLEOTIDE SEQUENCE [LARGE SCALE GENOMIC DNA]</scope>
    <source>
        <strain evidence="1">YNDBR</strain>
        <tissue evidence="1">Leaf</tissue>
    </source>
</reference>
<dbReference type="SUPFAM" id="SSF48371">
    <property type="entry name" value="ARM repeat"/>
    <property type="match status" value="1"/>
</dbReference>
<protein>
    <submittedName>
        <fullName evidence="1">Uncharacterized protein</fullName>
    </submittedName>
</protein>
<dbReference type="PANTHER" id="PTHR14873:SF1">
    <property type="entry name" value="OS06G0694100 PROTEIN"/>
    <property type="match status" value="1"/>
</dbReference>
<comment type="caution">
    <text evidence="1">The sequence shown here is derived from an EMBL/GenBank/DDBJ whole genome shotgun (WGS) entry which is preliminary data.</text>
</comment>
<dbReference type="Proteomes" id="UP001420932">
    <property type="component" value="Unassembled WGS sequence"/>
</dbReference>
<evidence type="ECO:0000313" key="2">
    <source>
        <dbReference type="Proteomes" id="UP001420932"/>
    </source>
</evidence>
<sequence>MRVSFSSFIRRSLICVLPEIARFIYKPQIKPTCVTSVSILLSLLSCLILSSICDITNFIACGSSASLPNTNLTCWLFRLLSLAALGLFWELDMTSLGVSSSEGTTGAKPLPAETVTVACPDHLVLADLPIEMNVLLMKIFDSSCYLDYVKGAARCSKAHVKLASHPFPSFVNQASMTTCIEDSYECDAIGSYPFFQHLIKQIELGFIVLSVIPCGLVALDHWSPAVKGQGMISFIHLAKNVKAAELGFYEDVILDTCCQNIASDDELWCHVVEMSVLLLTLIQRKNPHSPWFEKIMNEMLGHLERQARNKGRYTAWLELIDPVFECMGLVLLAHFRRIFPLLLHWVHSDDDKIVLLVLEKILIIIKLTWIRNSPYVGRLIDELIVTYKEASLRRQREDIRNKVLQILILLQKCKGLQFEAAWNKHKYDPNLAALAPAFCTESTPVV</sequence>
<accession>A0AAP0LFW0</accession>
<keyword evidence="2" id="KW-1185">Reference proteome</keyword>
<dbReference type="AlphaFoldDB" id="A0AAP0LFW0"/>
<proteinExistence type="predicted"/>
<dbReference type="PANTHER" id="PTHR14873">
    <property type="entry name" value="OS06G0694100 PROTEIN"/>
    <property type="match status" value="1"/>
</dbReference>
<dbReference type="EMBL" id="JBBNAF010000001">
    <property type="protein sequence ID" value="KAK9168239.1"/>
    <property type="molecule type" value="Genomic_DNA"/>
</dbReference>
<dbReference type="InterPro" id="IPR016024">
    <property type="entry name" value="ARM-type_fold"/>
</dbReference>